<dbReference type="GO" id="GO:0006516">
    <property type="term" value="P:glycoprotein catabolic process"/>
    <property type="evidence" value="ECO:0007669"/>
    <property type="project" value="TreeGrafter"/>
</dbReference>
<feature type="signal peptide" evidence="4">
    <location>
        <begin position="1"/>
        <end position="24"/>
    </location>
</feature>
<dbReference type="RefSeq" id="WP_115814472.1">
    <property type="nucleotide sequence ID" value="NZ_QUNI01000012.1"/>
</dbReference>
<dbReference type="GO" id="GO:0000224">
    <property type="term" value="F:peptide-N4-(N-acetyl-beta-glucosaminyl)asparagine amidase activity"/>
    <property type="evidence" value="ECO:0007669"/>
    <property type="project" value="TreeGrafter"/>
</dbReference>
<evidence type="ECO:0000256" key="1">
    <source>
        <dbReference type="ARBA" id="ARBA00001913"/>
    </source>
</evidence>
<dbReference type="GO" id="GO:0005975">
    <property type="term" value="P:carbohydrate metabolic process"/>
    <property type="evidence" value="ECO:0007669"/>
    <property type="project" value="InterPro"/>
</dbReference>
<comment type="cofactor">
    <cofactor evidence="1">
        <name>Ca(2+)</name>
        <dbReference type="ChEBI" id="CHEBI:29108"/>
    </cofactor>
</comment>
<feature type="chain" id="PRO_5017606247" evidence="4">
    <location>
        <begin position="25"/>
        <end position="727"/>
    </location>
</feature>
<evidence type="ECO:0000256" key="2">
    <source>
        <dbReference type="ARBA" id="ARBA00011245"/>
    </source>
</evidence>
<comment type="subunit">
    <text evidence="2">Monomer.</text>
</comment>
<accession>A0A3E0E931</accession>
<dbReference type="GO" id="GO:0005829">
    <property type="term" value="C:cytosol"/>
    <property type="evidence" value="ECO:0007669"/>
    <property type="project" value="TreeGrafter"/>
</dbReference>
<dbReference type="EMBL" id="QUNI01000012">
    <property type="protein sequence ID" value="REG94767.1"/>
    <property type="molecule type" value="Genomic_DNA"/>
</dbReference>
<dbReference type="InterPro" id="IPR005887">
    <property type="entry name" value="GH92_a_mannosidase_put"/>
</dbReference>
<dbReference type="AlphaFoldDB" id="A0A3E0E931"/>
<dbReference type="PANTHER" id="PTHR12143:SF39">
    <property type="entry name" value="SECRETED PROTEIN"/>
    <property type="match status" value="1"/>
</dbReference>
<dbReference type="Pfam" id="PF07971">
    <property type="entry name" value="Glyco_hydro_92"/>
    <property type="match status" value="1"/>
</dbReference>
<dbReference type="SUPFAM" id="SSF48208">
    <property type="entry name" value="Six-hairpin glycosidases"/>
    <property type="match status" value="1"/>
</dbReference>
<keyword evidence="4" id="KW-0732">Signal</keyword>
<organism evidence="7 8">
    <name type="scientific">Flavobacterium aquicola</name>
    <dbReference type="NCBI Taxonomy" id="1682742"/>
    <lineage>
        <taxon>Bacteria</taxon>
        <taxon>Pseudomonadati</taxon>
        <taxon>Bacteroidota</taxon>
        <taxon>Flavobacteriia</taxon>
        <taxon>Flavobacteriales</taxon>
        <taxon>Flavobacteriaceae</taxon>
        <taxon>Flavobacterium</taxon>
    </lineage>
</organism>
<dbReference type="InterPro" id="IPR050883">
    <property type="entry name" value="PNGase"/>
</dbReference>
<reference evidence="7 8" key="1">
    <citation type="submission" date="2018-08" db="EMBL/GenBank/DDBJ databases">
        <title>Genomic Encyclopedia of Archaeal and Bacterial Type Strains, Phase II (KMG-II): from individual species to whole genera.</title>
        <authorList>
            <person name="Goeker M."/>
        </authorList>
    </citation>
    <scope>NUCLEOTIDE SEQUENCE [LARGE SCALE GENOMIC DNA]</scope>
    <source>
        <strain evidence="7 8">DSM 100880</strain>
    </source>
</reference>
<dbReference type="InterPro" id="IPR014718">
    <property type="entry name" value="GH-type_carb-bd"/>
</dbReference>
<evidence type="ECO:0000256" key="3">
    <source>
        <dbReference type="ARBA" id="ARBA00022837"/>
    </source>
</evidence>
<dbReference type="OrthoDB" id="9804511at2"/>
<dbReference type="Gene3D" id="3.30.2080.10">
    <property type="entry name" value="GH92 mannosidase domain"/>
    <property type="match status" value="1"/>
</dbReference>
<protein>
    <submittedName>
        <fullName evidence="7">Putative alpha-1,2-mannosidase</fullName>
    </submittedName>
</protein>
<dbReference type="InterPro" id="IPR012939">
    <property type="entry name" value="Glyco_hydro_92"/>
</dbReference>
<feature type="domain" description="Glycosyl hydrolase family 92 N-terminal" evidence="6">
    <location>
        <begin position="39"/>
        <end position="260"/>
    </location>
</feature>
<dbReference type="InterPro" id="IPR008928">
    <property type="entry name" value="6-hairpin_glycosidase_sf"/>
</dbReference>
<dbReference type="PANTHER" id="PTHR12143">
    <property type="entry name" value="PEPTIDE N-GLYCANASE PNGASE -RELATED"/>
    <property type="match status" value="1"/>
</dbReference>
<dbReference type="Gene3D" id="1.20.1610.10">
    <property type="entry name" value="alpha-1,2-mannosidases domains"/>
    <property type="match status" value="1"/>
</dbReference>
<evidence type="ECO:0000256" key="4">
    <source>
        <dbReference type="SAM" id="SignalP"/>
    </source>
</evidence>
<gene>
    <name evidence="7" type="ORF">C8P67_11258</name>
</gene>
<evidence type="ECO:0000313" key="8">
    <source>
        <dbReference type="Proteomes" id="UP000257136"/>
    </source>
</evidence>
<dbReference type="InterPro" id="IPR041371">
    <property type="entry name" value="GH92_N"/>
</dbReference>
<keyword evidence="3" id="KW-0106">Calcium</keyword>
<dbReference type="Gene3D" id="2.70.98.10">
    <property type="match status" value="1"/>
</dbReference>
<name>A0A3E0E931_9FLAO</name>
<dbReference type="GO" id="GO:0030246">
    <property type="term" value="F:carbohydrate binding"/>
    <property type="evidence" value="ECO:0007669"/>
    <property type="project" value="InterPro"/>
</dbReference>
<evidence type="ECO:0000313" key="7">
    <source>
        <dbReference type="EMBL" id="REG94767.1"/>
    </source>
</evidence>
<dbReference type="Pfam" id="PF17678">
    <property type="entry name" value="Glyco_hydro_92N"/>
    <property type="match status" value="1"/>
</dbReference>
<evidence type="ECO:0000259" key="6">
    <source>
        <dbReference type="Pfam" id="PF17678"/>
    </source>
</evidence>
<keyword evidence="8" id="KW-1185">Reference proteome</keyword>
<dbReference type="Proteomes" id="UP000257136">
    <property type="component" value="Unassembled WGS sequence"/>
</dbReference>
<sequence>MIKFRKNIAIAVLSVSLFGFNAKAQESGGGPAKGKYTALVNPFIGTAPLLDTKIIGYTPPADMRVWAGLVFPGSSVPNAMVQLSPMTKYRSGAGYEYEDTSILGFTHTNKGHWNLCHIPLLPVPDGASFPYKSTFSHNQEKGSPAYYEVYLKEYDVQVKLTSTLRCGIHEYAFKNNKGRKVLFDLGRANNRVDDWQIKQESSNVLTGFQRTGGEKIFFYATLSSTIDKLDVKEMSKNNGYALVYIKDGDTKPVTVKIALSFVSVENAKENLKAEVGDKSFSRIFEEGSTTWENLLSKIQVKGGNKQQDVMFYSMLYRSFLWPALRSDVNGQFIDEAGKVRKEDYRYYTLPSLWDDYRNKLVLLSIVSPDVTADVISSIINEGEIKGFIPTFFHGDHAASFIAGSYMRGIRNYDVKTAYKLLLNNAYKEGGTRPHIAEYIAKGYVPEQDIKDPKIETKANAGVTKTLEYAYDDHALALLAKEMNDTEHYNDLVKRSKNYANVFDKSTAFMRGKLEDGKWVTPFNPEFPYYEYMYREANAWQLSFFAPHDMKGLVELYGGAEPFEAKLDEFFTKPWNPTYIAWNISGFIGQYCHGNQPDHEAPFSYYFINKPEKSQQRIDEILDTMYGIGPEKLAMSGMDDAGEMSSWYVFGALGLYPLSPADPEYIVTVPIFSEVNWTMPSGKKLTIANPNAGRNLKGIKVNGNESKGYFISHDLFKNGGRIEVETSK</sequence>
<dbReference type="Gene3D" id="1.20.1050.60">
    <property type="entry name" value="alpha-1,2-mannosidase"/>
    <property type="match status" value="1"/>
</dbReference>
<dbReference type="NCBIfam" id="TIGR01180">
    <property type="entry name" value="aman2_put"/>
    <property type="match status" value="1"/>
</dbReference>
<proteinExistence type="predicted"/>
<feature type="domain" description="Glycosyl hydrolase family 92" evidence="5">
    <location>
        <begin position="266"/>
        <end position="725"/>
    </location>
</feature>
<comment type="caution">
    <text evidence="7">The sequence shown here is derived from an EMBL/GenBank/DDBJ whole genome shotgun (WGS) entry which is preliminary data.</text>
</comment>
<evidence type="ECO:0000259" key="5">
    <source>
        <dbReference type="Pfam" id="PF07971"/>
    </source>
</evidence>